<evidence type="ECO:0000313" key="2">
    <source>
        <dbReference type="EMBL" id="KFV84561.1"/>
    </source>
</evidence>
<feature type="region of interest" description="Disordered" evidence="1">
    <location>
        <begin position="159"/>
        <end position="215"/>
    </location>
</feature>
<feature type="compositionally biased region" description="Low complexity" evidence="1">
    <location>
        <begin position="195"/>
        <end position="207"/>
    </location>
</feature>
<feature type="non-terminal residue" evidence="2">
    <location>
        <position position="215"/>
    </location>
</feature>
<name>A0A093HSC5_STRCA</name>
<feature type="compositionally biased region" description="Basic residues" evidence="1">
    <location>
        <begin position="162"/>
        <end position="171"/>
    </location>
</feature>
<protein>
    <submittedName>
        <fullName evidence="2">Uncharacterized protein</fullName>
    </submittedName>
</protein>
<evidence type="ECO:0000313" key="3">
    <source>
        <dbReference type="Proteomes" id="UP000053584"/>
    </source>
</evidence>
<evidence type="ECO:0000256" key="1">
    <source>
        <dbReference type="SAM" id="MobiDB-lite"/>
    </source>
</evidence>
<reference evidence="2 3" key="1">
    <citation type="submission" date="2014-04" db="EMBL/GenBank/DDBJ databases">
        <title>Genome evolution of avian class.</title>
        <authorList>
            <person name="Zhang G."/>
            <person name="Li C."/>
        </authorList>
    </citation>
    <scope>NUCLEOTIDE SEQUENCE [LARGE SCALE GENOMIC DNA]</scope>
    <source>
        <strain evidence="2">BGI_N308</strain>
    </source>
</reference>
<proteinExistence type="predicted"/>
<feature type="non-terminal residue" evidence="2">
    <location>
        <position position="1"/>
    </location>
</feature>
<organism evidence="2 3">
    <name type="scientific">Struthio camelus australis</name>
    <dbReference type="NCBI Taxonomy" id="441894"/>
    <lineage>
        <taxon>Eukaryota</taxon>
        <taxon>Metazoa</taxon>
        <taxon>Chordata</taxon>
        <taxon>Craniata</taxon>
        <taxon>Vertebrata</taxon>
        <taxon>Euteleostomi</taxon>
        <taxon>Archelosauria</taxon>
        <taxon>Archosauria</taxon>
        <taxon>Dinosauria</taxon>
        <taxon>Saurischia</taxon>
        <taxon>Theropoda</taxon>
        <taxon>Coelurosauria</taxon>
        <taxon>Aves</taxon>
        <taxon>Palaeognathae</taxon>
        <taxon>Struthioniformes</taxon>
        <taxon>Struthionidae</taxon>
        <taxon>Struthio</taxon>
    </lineage>
</organism>
<accession>A0A093HSC5</accession>
<feature type="compositionally biased region" description="Acidic residues" evidence="1">
    <location>
        <begin position="46"/>
        <end position="56"/>
    </location>
</feature>
<dbReference type="EMBL" id="KL206666">
    <property type="protein sequence ID" value="KFV84561.1"/>
    <property type="molecule type" value="Genomic_DNA"/>
</dbReference>
<sequence>GRAKDGGTGACPVRRSVSLSAAAEGYGHAKGRGALSDTESETWHSEEEEYFEDDEYSSTSWEESDKEEKARRKNVARAVAPCAGLHQARPKTSPGLLEPTLENGYRRPASPDPARQRRSMVIFNNMKNELEGARRKLAALVHPLNRAYMEKKQACTLSSLHQRSRSSRNFKYRSASDTSWPGTLTPTPPAPPCCGPRAPSSAASIPPIKKHKPTV</sequence>
<feature type="region of interest" description="Disordered" evidence="1">
    <location>
        <begin position="24"/>
        <end position="115"/>
    </location>
</feature>
<dbReference type="AlphaFoldDB" id="A0A093HSC5"/>
<keyword evidence="3" id="KW-1185">Reference proteome</keyword>
<dbReference type="Proteomes" id="UP000053584">
    <property type="component" value="Unassembled WGS sequence"/>
</dbReference>
<gene>
    <name evidence="2" type="ORF">N308_02611</name>
</gene>